<evidence type="ECO:0000256" key="3">
    <source>
        <dbReference type="ARBA" id="ARBA00009843"/>
    </source>
</evidence>
<keyword evidence="6 10" id="KW-0812">Transmembrane</keyword>
<evidence type="ECO:0000256" key="6">
    <source>
        <dbReference type="ARBA" id="ARBA00022692"/>
    </source>
</evidence>
<keyword evidence="4" id="KW-0813">Transport</keyword>
<keyword evidence="13" id="KW-1185">Reference proteome</keyword>
<keyword evidence="7" id="KW-0059">Arsenical resistance</keyword>
<comment type="caution">
    <text evidence="12">The sequence shown here is derived from an EMBL/GenBank/DDBJ whole genome shotgun (WGS) entry which is preliminary data.</text>
</comment>
<evidence type="ECO:0000313" key="12">
    <source>
        <dbReference type="EMBL" id="NYG08195.1"/>
    </source>
</evidence>
<protein>
    <submittedName>
        <fullName evidence="12">Arsenical pump membrane protein</fullName>
    </submittedName>
</protein>
<dbReference type="GO" id="GO:0046685">
    <property type="term" value="P:response to arsenic-containing substance"/>
    <property type="evidence" value="ECO:0007669"/>
    <property type="project" value="UniProtKB-KW"/>
</dbReference>
<name>A0A852WPN8_9MICO</name>
<evidence type="ECO:0000256" key="1">
    <source>
        <dbReference type="ARBA" id="ARBA00004651"/>
    </source>
</evidence>
<feature type="transmembrane region" description="Helical" evidence="10">
    <location>
        <begin position="57"/>
        <end position="76"/>
    </location>
</feature>
<evidence type="ECO:0000256" key="10">
    <source>
        <dbReference type="SAM" id="Phobius"/>
    </source>
</evidence>
<evidence type="ECO:0000313" key="13">
    <source>
        <dbReference type="Proteomes" id="UP000573599"/>
    </source>
</evidence>
<feature type="transmembrane region" description="Helical" evidence="10">
    <location>
        <begin position="183"/>
        <end position="200"/>
    </location>
</feature>
<sequence length="370" mass="37857">MNVSAVNVSQLGDVLVRVLPVLVFFVAITVVAEIADAAGVFDVAGHWATRAGRHRTPLLWLLFVLVAVACTVVLSLDTTAVLLTPVGLAIAAQLNISPVPFALTTLWIANTASLLLPVSNLTNLLALNHFALLGVGHAGYVRLAALPAVGAVVGTVVVLAVLHRRELGGRYLPDAPPDPHDQVLLRVAGAVCLAVGPLFAVGLSPAWVSSIAAGVLVAAAWARDRDLVRDLKVPWRMALAVAALFVVIDAALQVGLQPALASLAGQGTTSVDLVRVAGVGALAANTVNNLPAYIALESVTSDAPSRLMALLIGVNVAPLVTPWASLATLLWAQRCRARGIHISIGALAVQGLLCAVAAAGLALAALAVAS</sequence>
<dbReference type="PRINTS" id="PR00758">
    <property type="entry name" value="ARSENICPUMP"/>
</dbReference>
<dbReference type="InterPro" id="IPR000802">
    <property type="entry name" value="Arsenical_pump_ArsB"/>
</dbReference>
<comment type="subcellular location">
    <subcellularLocation>
        <location evidence="1">Cell membrane</location>
        <topology evidence="1">Multi-pass membrane protein</topology>
    </subcellularLocation>
</comment>
<organism evidence="12 13">
    <name type="scientific">Pedococcus badiiscoriae</name>
    <dbReference type="NCBI Taxonomy" id="642776"/>
    <lineage>
        <taxon>Bacteria</taxon>
        <taxon>Bacillati</taxon>
        <taxon>Actinomycetota</taxon>
        <taxon>Actinomycetes</taxon>
        <taxon>Micrococcales</taxon>
        <taxon>Intrasporangiaceae</taxon>
        <taxon>Pedococcus</taxon>
    </lineage>
</organism>
<dbReference type="EMBL" id="JACCAB010000001">
    <property type="protein sequence ID" value="NYG08195.1"/>
    <property type="molecule type" value="Genomic_DNA"/>
</dbReference>
<dbReference type="InterPro" id="IPR004680">
    <property type="entry name" value="Cit_transptr-like_dom"/>
</dbReference>
<evidence type="ECO:0000256" key="2">
    <source>
        <dbReference type="ARBA" id="ARBA00006433"/>
    </source>
</evidence>
<feature type="domain" description="Citrate transporter-like" evidence="11">
    <location>
        <begin position="19"/>
        <end position="312"/>
    </location>
</feature>
<dbReference type="AlphaFoldDB" id="A0A852WPN8"/>
<dbReference type="PANTHER" id="PTHR43302">
    <property type="entry name" value="TRANSPORTER ARSB-RELATED"/>
    <property type="match status" value="1"/>
</dbReference>
<feature type="transmembrane region" description="Helical" evidence="10">
    <location>
        <begin position="206"/>
        <end position="223"/>
    </location>
</feature>
<dbReference type="GO" id="GO:0015105">
    <property type="term" value="F:arsenite transmembrane transporter activity"/>
    <property type="evidence" value="ECO:0007669"/>
    <property type="project" value="InterPro"/>
</dbReference>
<feature type="transmembrane region" description="Helical" evidence="10">
    <location>
        <begin position="144"/>
        <end position="162"/>
    </location>
</feature>
<dbReference type="Proteomes" id="UP000573599">
    <property type="component" value="Unassembled WGS sequence"/>
</dbReference>
<reference evidence="12 13" key="1">
    <citation type="submission" date="2020-07" db="EMBL/GenBank/DDBJ databases">
        <title>Sequencing the genomes of 1000 actinobacteria strains.</title>
        <authorList>
            <person name="Klenk H.-P."/>
        </authorList>
    </citation>
    <scope>NUCLEOTIDE SEQUENCE [LARGE SCALE GENOMIC DNA]</scope>
    <source>
        <strain evidence="12 13">DSM 23987</strain>
    </source>
</reference>
<feature type="transmembrane region" description="Helical" evidence="10">
    <location>
        <begin position="20"/>
        <end position="45"/>
    </location>
</feature>
<keyword evidence="5" id="KW-1003">Cell membrane</keyword>
<evidence type="ECO:0000256" key="8">
    <source>
        <dbReference type="ARBA" id="ARBA00022989"/>
    </source>
</evidence>
<feature type="transmembrane region" description="Helical" evidence="10">
    <location>
        <begin position="307"/>
        <end position="332"/>
    </location>
</feature>
<dbReference type="PANTHER" id="PTHR43302:SF5">
    <property type="entry name" value="TRANSPORTER ARSB-RELATED"/>
    <property type="match status" value="1"/>
</dbReference>
<dbReference type="GO" id="GO:0005886">
    <property type="term" value="C:plasma membrane"/>
    <property type="evidence" value="ECO:0007669"/>
    <property type="project" value="UniProtKB-SubCell"/>
</dbReference>
<evidence type="ECO:0000256" key="5">
    <source>
        <dbReference type="ARBA" id="ARBA00022475"/>
    </source>
</evidence>
<feature type="transmembrane region" description="Helical" evidence="10">
    <location>
        <begin position="344"/>
        <end position="369"/>
    </location>
</feature>
<proteinExistence type="inferred from homology"/>
<evidence type="ECO:0000256" key="9">
    <source>
        <dbReference type="ARBA" id="ARBA00023136"/>
    </source>
</evidence>
<comment type="similarity">
    <text evidence="2">Belongs to the ArsB family.</text>
</comment>
<keyword evidence="8 10" id="KW-1133">Transmembrane helix</keyword>
<keyword evidence="9 10" id="KW-0472">Membrane</keyword>
<evidence type="ECO:0000259" key="11">
    <source>
        <dbReference type="Pfam" id="PF03600"/>
    </source>
</evidence>
<gene>
    <name evidence="12" type="ORF">BJ986_002682</name>
</gene>
<accession>A0A852WPN8</accession>
<feature type="transmembrane region" description="Helical" evidence="10">
    <location>
        <begin position="235"/>
        <end position="256"/>
    </location>
</feature>
<evidence type="ECO:0000256" key="4">
    <source>
        <dbReference type="ARBA" id="ARBA00022448"/>
    </source>
</evidence>
<dbReference type="Pfam" id="PF03600">
    <property type="entry name" value="CitMHS"/>
    <property type="match status" value="1"/>
</dbReference>
<comment type="similarity">
    <text evidence="3">Belongs to the CitM (TC 2.A.11) transporter family.</text>
</comment>
<evidence type="ECO:0000256" key="7">
    <source>
        <dbReference type="ARBA" id="ARBA00022849"/>
    </source>
</evidence>